<comment type="caution">
    <text evidence="2">The sequence shown here is derived from an EMBL/GenBank/DDBJ whole genome shotgun (WGS) entry which is preliminary data.</text>
</comment>
<evidence type="ECO:0000313" key="3">
    <source>
        <dbReference type="Proteomes" id="UP001501243"/>
    </source>
</evidence>
<reference evidence="3" key="1">
    <citation type="journal article" date="2019" name="Int. J. Syst. Evol. Microbiol.">
        <title>The Global Catalogue of Microorganisms (GCM) 10K type strain sequencing project: providing services to taxonomists for standard genome sequencing and annotation.</title>
        <authorList>
            <consortium name="The Broad Institute Genomics Platform"/>
            <consortium name="The Broad Institute Genome Sequencing Center for Infectious Disease"/>
            <person name="Wu L."/>
            <person name="Ma J."/>
        </authorList>
    </citation>
    <scope>NUCLEOTIDE SEQUENCE [LARGE SCALE GENOMIC DNA]</scope>
    <source>
        <strain evidence="3">JCM 17841</strain>
    </source>
</reference>
<keyword evidence="3" id="KW-1185">Reference proteome</keyword>
<dbReference type="NCBIfam" id="TIGR04183">
    <property type="entry name" value="Por_Secre_tail"/>
    <property type="match status" value="1"/>
</dbReference>
<evidence type="ECO:0000259" key="1">
    <source>
        <dbReference type="Pfam" id="PF19081"/>
    </source>
</evidence>
<evidence type="ECO:0000313" key="2">
    <source>
        <dbReference type="EMBL" id="GAA4502435.1"/>
    </source>
</evidence>
<organism evidence="2 3">
    <name type="scientific">Hymenobacter ginsengisoli</name>
    <dbReference type="NCBI Taxonomy" id="1051626"/>
    <lineage>
        <taxon>Bacteria</taxon>
        <taxon>Pseudomonadati</taxon>
        <taxon>Bacteroidota</taxon>
        <taxon>Cytophagia</taxon>
        <taxon>Cytophagales</taxon>
        <taxon>Hymenobacteraceae</taxon>
        <taxon>Hymenobacter</taxon>
    </lineage>
</organism>
<protein>
    <recommendedName>
        <fullName evidence="1">Ig-like domain-containing protein</fullName>
    </recommendedName>
</protein>
<dbReference type="EMBL" id="BAABGQ010000006">
    <property type="protein sequence ID" value="GAA4502435.1"/>
    <property type="molecule type" value="Genomic_DNA"/>
</dbReference>
<dbReference type="Proteomes" id="UP001501243">
    <property type="component" value="Unassembled WGS sequence"/>
</dbReference>
<dbReference type="InterPro" id="IPR044023">
    <property type="entry name" value="Ig_7"/>
</dbReference>
<dbReference type="InterPro" id="IPR026444">
    <property type="entry name" value="Secre_tail"/>
</dbReference>
<accession>A0ABP8QH69</accession>
<feature type="domain" description="Ig-like" evidence="1">
    <location>
        <begin position="48"/>
        <end position="118"/>
    </location>
</feature>
<dbReference type="InterPro" id="IPR013783">
    <property type="entry name" value="Ig-like_fold"/>
</dbReference>
<sequence>MATGATVTVAPTVNTTYSVTAYTNCGQTSASATVNVTSAASLTVSPSSPAAICSGQQITLTASSNVSNATYAWYISTNLGTILSTSAALTVAPTANTTYRVVQTTSCGSSQQDVTVPVSNNAAPSISVTPNNPSITYGNSTNLTASGASSYNWSPSTGLNSTTGATVTATPTVTTTYTVTGFSTGGCYNTAQVTVTVNRPLPVKLVSFEASWVGGNALLNWATASEINSDYYAIERSLNGEDFTAIGQVAAQGTKATATPYSFHDLSATPKGTTRYYRLRQVDIDGKAYYSPVRTLVGAGTMATSLSLYPNPSGTRTTLVGAVAGANVQVLDALGRVVHTEIADASGTAKLVLPANTPKGLYLVRIGSQTIRLTLAE</sequence>
<gene>
    <name evidence="2" type="ORF">GCM10023172_25830</name>
</gene>
<proteinExistence type="predicted"/>
<dbReference type="Pfam" id="PF19081">
    <property type="entry name" value="Ig_7"/>
    <property type="match status" value="1"/>
</dbReference>
<dbReference type="Gene3D" id="2.60.40.10">
    <property type="entry name" value="Immunoglobulins"/>
    <property type="match status" value="1"/>
</dbReference>
<name>A0ABP8QH69_9BACT</name>